<sequence>MCLSCVPVCLPFLSPVHRHFFFLGTLCWPLNLPIKWKSDGGVSNNSFLMQMTSDLINKKIEKPANADMSSLGAAFLAGLASGFWTDKEQLKKLRRIEAVFEPQKDSEEYRPAMDTWLQATKRSLHW</sequence>
<evidence type="ECO:0000259" key="4">
    <source>
        <dbReference type="Pfam" id="PF02782"/>
    </source>
</evidence>
<accession>A0A8D0EP06</accession>
<dbReference type="Ensembl" id="ENSSOCT00000003137.1">
    <property type="protein sequence ID" value="ENSSOCP00000003065.1"/>
    <property type="gene ID" value="ENSSOCG00000002359.1"/>
</dbReference>
<organism evidence="5 6">
    <name type="scientific">Strix occidentalis caurina</name>
    <name type="common">northern spotted owl</name>
    <dbReference type="NCBI Taxonomy" id="311401"/>
    <lineage>
        <taxon>Eukaryota</taxon>
        <taxon>Metazoa</taxon>
        <taxon>Chordata</taxon>
        <taxon>Craniata</taxon>
        <taxon>Vertebrata</taxon>
        <taxon>Euteleostomi</taxon>
        <taxon>Archelosauria</taxon>
        <taxon>Archosauria</taxon>
        <taxon>Dinosauria</taxon>
        <taxon>Saurischia</taxon>
        <taxon>Theropoda</taxon>
        <taxon>Coelurosauria</taxon>
        <taxon>Aves</taxon>
        <taxon>Neognathae</taxon>
        <taxon>Neoaves</taxon>
        <taxon>Telluraves</taxon>
        <taxon>Strigiformes</taxon>
        <taxon>Strigidae</taxon>
        <taxon>Strix</taxon>
    </lineage>
</organism>
<keyword evidence="3" id="KW-0418">Kinase</keyword>
<feature type="domain" description="Carbohydrate kinase FGGY C-terminal" evidence="4">
    <location>
        <begin position="39"/>
        <end position="80"/>
    </location>
</feature>
<dbReference type="InterPro" id="IPR018485">
    <property type="entry name" value="FGGY_C"/>
</dbReference>
<proteinExistence type="inferred from homology"/>
<evidence type="ECO:0000256" key="3">
    <source>
        <dbReference type="ARBA" id="ARBA00022777"/>
    </source>
</evidence>
<evidence type="ECO:0000313" key="5">
    <source>
        <dbReference type="Ensembl" id="ENSSOCP00000003065.1"/>
    </source>
</evidence>
<evidence type="ECO:0000313" key="6">
    <source>
        <dbReference type="Proteomes" id="UP000694551"/>
    </source>
</evidence>
<reference evidence="5" key="1">
    <citation type="submission" date="2025-08" db="UniProtKB">
        <authorList>
            <consortium name="Ensembl"/>
        </authorList>
    </citation>
    <scope>IDENTIFICATION</scope>
</reference>
<dbReference type="GO" id="GO:0016301">
    <property type="term" value="F:kinase activity"/>
    <property type="evidence" value="ECO:0007669"/>
    <property type="project" value="UniProtKB-KW"/>
</dbReference>
<dbReference type="PANTHER" id="PTHR10196">
    <property type="entry name" value="SUGAR KINASE"/>
    <property type="match status" value="1"/>
</dbReference>
<dbReference type="PANTHER" id="PTHR10196:SF68">
    <property type="entry name" value="GLYCEROL KINASE 5-RELATED"/>
    <property type="match status" value="1"/>
</dbReference>
<dbReference type="GO" id="GO:0006641">
    <property type="term" value="P:triglyceride metabolic process"/>
    <property type="evidence" value="ECO:0007669"/>
    <property type="project" value="TreeGrafter"/>
</dbReference>
<keyword evidence="6" id="KW-1185">Reference proteome</keyword>
<dbReference type="SUPFAM" id="SSF53067">
    <property type="entry name" value="Actin-like ATPase domain"/>
    <property type="match status" value="1"/>
</dbReference>
<reference evidence="5" key="2">
    <citation type="submission" date="2025-09" db="UniProtKB">
        <authorList>
            <consortium name="Ensembl"/>
        </authorList>
    </citation>
    <scope>IDENTIFICATION</scope>
</reference>
<protein>
    <recommendedName>
        <fullName evidence="4">Carbohydrate kinase FGGY C-terminal domain-containing protein</fullName>
    </recommendedName>
</protein>
<evidence type="ECO:0000256" key="2">
    <source>
        <dbReference type="ARBA" id="ARBA00022679"/>
    </source>
</evidence>
<dbReference type="Pfam" id="PF02782">
    <property type="entry name" value="FGGY_C"/>
    <property type="match status" value="1"/>
</dbReference>
<comment type="similarity">
    <text evidence="1">Belongs to the FGGY kinase family.</text>
</comment>
<dbReference type="InterPro" id="IPR043129">
    <property type="entry name" value="ATPase_NBD"/>
</dbReference>
<evidence type="ECO:0000256" key="1">
    <source>
        <dbReference type="ARBA" id="ARBA00009156"/>
    </source>
</evidence>
<keyword evidence="2" id="KW-0808">Transferase</keyword>
<name>A0A8D0EP06_STROC</name>
<dbReference type="GO" id="GO:0046167">
    <property type="term" value="P:glycerol-3-phosphate biosynthetic process"/>
    <property type="evidence" value="ECO:0007669"/>
    <property type="project" value="TreeGrafter"/>
</dbReference>
<dbReference type="AlphaFoldDB" id="A0A8D0EP06"/>
<dbReference type="GO" id="GO:0005739">
    <property type="term" value="C:mitochondrion"/>
    <property type="evidence" value="ECO:0007669"/>
    <property type="project" value="TreeGrafter"/>
</dbReference>
<dbReference type="Proteomes" id="UP000694551">
    <property type="component" value="Unplaced"/>
</dbReference>
<dbReference type="GO" id="GO:0006071">
    <property type="term" value="P:glycerol metabolic process"/>
    <property type="evidence" value="ECO:0007669"/>
    <property type="project" value="TreeGrafter"/>
</dbReference>
<dbReference type="Gene3D" id="3.30.420.40">
    <property type="match status" value="1"/>
</dbReference>